<dbReference type="InterPro" id="IPR050306">
    <property type="entry name" value="PfkB_Carbo_kinase"/>
</dbReference>
<dbReference type="Gene3D" id="3.40.1190.20">
    <property type="match status" value="1"/>
</dbReference>
<dbReference type="STRING" id="1293045.H663_03325"/>
<dbReference type="CDD" id="cd01166">
    <property type="entry name" value="KdgK"/>
    <property type="match status" value="1"/>
</dbReference>
<evidence type="ECO:0000259" key="4">
    <source>
        <dbReference type="Pfam" id="PF00294"/>
    </source>
</evidence>
<dbReference type="Proteomes" id="UP000037507">
    <property type="component" value="Unassembled WGS sequence"/>
</dbReference>
<dbReference type="RefSeq" id="WP_053169836.1">
    <property type="nucleotide sequence ID" value="NZ_LFYT02000001.1"/>
</dbReference>
<keyword evidence="3" id="KW-0418">Kinase</keyword>
<reference evidence="5" key="1">
    <citation type="submission" date="2017-04" db="EMBL/GenBank/DDBJ databases">
        <title>Unexpected and diverse lifestyles within the genus Limnohabitans.</title>
        <authorList>
            <person name="Kasalicky V."/>
            <person name="Mehrshad M."/>
            <person name="Andrei S.-A."/>
            <person name="Salcher M."/>
            <person name="Kratochvilova H."/>
            <person name="Simek K."/>
            <person name="Ghai R."/>
        </authorList>
    </citation>
    <scope>NUCLEOTIDE SEQUENCE [LARGE SCALE GENOMIC DNA]</scope>
    <source>
        <strain evidence="5">II-D5</strain>
    </source>
</reference>
<evidence type="ECO:0000256" key="2">
    <source>
        <dbReference type="ARBA" id="ARBA00022679"/>
    </source>
</evidence>
<dbReference type="InterPro" id="IPR011611">
    <property type="entry name" value="PfkB_dom"/>
</dbReference>
<dbReference type="SUPFAM" id="SSF53613">
    <property type="entry name" value="Ribokinase-like"/>
    <property type="match status" value="1"/>
</dbReference>
<comment type="caution">
    <text evidence="5">The sequence shown here is derived from an EMBL/GenBank/DDBJ whole genome shotgun (WGS) entry which is preliminary data.</text>
</comment>
<dbReference type="PRINTS" id="PR00990">
    <property type="entry name" value="RIBOKINASE"/>
</dbReference>
<sequence>MNHPNKTLDIVALGEAMVEFNQRPHEQTDNAPLYQVGFGGDTSNAAIAAARAGARVAYLTRLGADRWGDRLMDLWQRENVDTTTVLRDTQAPTGMYFVSHDAQGHHFSYARAGSAASRMQPQDLTLWQDAIAHSHWLHLSGISLAISATACDTAFAAMALARSSGTRVALDSNLRLSLWPLARAQACINHAVSLCDLFLPSLEDMTALTGLTQAADIVAWSHAQGAAQVVLKLGADGALASDGKNQQRLPGHAVTAVDATGAGDCFAGNLLARLSAGDDLWAATNYANAAASLSVQGFGAVGPLPTREAVLKVLNAPSKGPTA</sequence>
<accession>A0A2T7UIH2</accession>
<proteinExistence type="inferred from homology"/>
<name>A0A2T7UIH2_9BURK</name>
<dbReference type="InterPro" id="IPR002139">
    <property type="entry name" value="Ribo/fructo_kinase"/>
</dbReference>
<dbReference type="GO" id="GO:0008673">
    <property type="term" value="F:2-dehydro-3-deoxygluconokinase activity"/>
    <property type="evidence" value="ECO:0007669"/>
    <property type="project" value="TreeGrafter"/>
</dbReference>
<dbReference type="EMBL" id="LFYT02000001">
    <property type="protein sequence ID" value="PVE44479.1"/>
    <property type="molecule type" value="Genomic_DNA"/>
</dbReference>
<evidence type="ECO:0000313" key="6">
    <source>
        <dbReference type="Proteomes" id="UP000037507"/>
    </source>
</evidence>
<keyword evidence="2" id="KW-0808">Transferase</keyword>
<evidence type="ECO:0000256" key="1">
    <source>
        <dbReference type="ARBA" id="ARBA00010688"/>
    </source>
</evidence>
<dbReference type="Pfam" id="PF00294">
    <property type="entry name" value="PfkB"/>
    <property type="match status" value="1"/>
</dbReference>
<evidence type="ECO:0000256" key="3">
    <source>
        <dbReference type="ARBA" id="ARBA00022777"/>
    </source>
</evidence>
<evidence type="ECO:0000313" key="5">
    <source>
        <dbReference type="EMBL" id="PVE44479.1"/>
    </source>
</evidence>
<organism evidence="5 6">
    <name type="scientific">Limnohabitans planktonicus II-D5</name>
    <dbReference type="NCBI Taxonomy" id="1293045"/>
    <lineage>
        <taxon>Bacteria</taxon>
        <taxon>Pseudomonadati</taxon>
        <taxon>Pseudomonadota</taxon>
        <taxon>Betaproteobacteria</taxon>
        <taxon>Burkholderiales</taxon>
        <taxon>Comamonadaceae</taxon>
        <taxon>Limnohabitans</taxon>
    </lineage>
</organism>
<dbReference type="AlphaFoldDB" id="A0A2T7UIH2"/>
<dbReference type="GO" id="GO:0019698">
    <property type="term" value="P:D-galacturonate catabolic process"/>
    <property type="evidence" value="ECO:0007669"/>
    <property type="project" value="TreeGrafter"/>
</dbReference>
<dbReference type="InterPro" id="IPR029056">
    <property type="entry name" value="Ribokinase-like"/>
</dbReference>
<protein>
    <submittedName>
        <fullName evidence="5">2-dehydro-3-deoxygluconokinase</fullName>
    </submittedName>
</protein>
<gene>
    <name evidence="5" type="ORF">H663_000180</name>
</gene>
<comment type="similarity">
    <text evidence="1">Belongs to the carbohydrate kinase PfkB family.</text>
</comment>
<dbReference type="GO" id="GO:0006974">
    <property type="term" value="P:DNA damage response"/>
    <property type="evidence" value="ECO:0007669"/>
    <property type="project" value="TreeGrafter"/>
</dbReference>
<dbReference type="OrthoDB" id="9795789at2"/>
<dbReference type="GO" id="GO:0042840">
    <property type="term" value="P:D-glucuronate catabolic process"/>
    <property type="evidence" value="ECO:0007669"/>
    <property type="project" value="TreeGrafter"/>
</dbReference>
<dbReference type="PANTHER" id="PTHR43085:SF15">
    <property type="entry name" value="2-DEHYDRO-3-DEOXYGLUCONOKINASE"/>
    <property type="match status" value="1"/>
</dbReference>
<keyword evidence="6" id="KW-1185">Reference proteome</keyword>
<dbReference type="PANTHER" id="PTHR43085">
    <property type="entry name" value="HEXOKINASE FAMILY MEMBER"/>
    <property type="match status" value="1"/>
</dbReference>
<dbReference type="GO" id="GO:0005829">
    <property type="term" value="C:cytosol"/>
    <property type="evidence" value="ECO:0007669"/>
    <property type="project" value="TreeGrafter"/>
</dbReference>
<feature type="domain" description="Carbohydrate kinase PfkB" evidence="4">
    <location>
        <begin position="9"/>
        <end position="307"/>
    </location>
</feature>